<dbReference type="SUPFAM" id="SSF160904">
    <property type="entry name" value="Jann2411-like"/>
    <property type="match status" value="1"/>
</dbReference>
<comment type="caution">
    <text evidence="2">The sequence shown here is derived from an EMBL/GenBank/DDBJ whole genome shotgun (WGS) entry which is preliminary data.</text>
</comment>
<dbReference type="AlphaFoldDB" id="A0A7W5JV35"/>
<organism evidence="2 3">
    <name type="scientific">Microlunatus antarcticus</name>
    <dbReference type="NCBI Taxonomy" id="53388"/>
    <lineage>
        <taxon>Bacteria</taxon>
        <taxon>Bacillati</taxon>
        <taxon>Actinomycetota</taxon>
        <taxon>Actinomycetes</taxon>
        <taxon>Propionibacteriales</taxon>
        <taxon>Propionibacteriaceae</taxon>
        <taxon>Microlunatus</taxon>
    </lineage>
</organism>
<proteinExistence type="predicted"/>
<accession>A0A7W5JV35</accession>
<dbReference type="EMBL" id="JACHZG010000001">
    <property type="protein sequence ID" value="MBB3326922.1"/>
    <property type="molecule type" value="Genomic_DNA"/>
</dbReference>
<dbReference type="InterPro" id="IPR021005">
    <property type="entry name" value="Znf_CGNR"/>
</dbReference>
<keyword evidence="3" id="KW-1185">Reference proteome</keyword>
<dbReference type="PANTHER" id="PTHR35525:SF3">
    <property type="entry name" value="BLL6575 PROTEIN"/>
    <property type="match status" value="1"/>
</dbReference>
<evidence type="ECO:0000259" key="1">
    <source>
        <dbReference type="Pfam" id="PF11706"/>
    </source>
</evidence>
<dbReference type="Pfam" id="PF07336">
    <property type="entry name" value="ABATE"/>
    <property type="match status" value="1"/>
</dbReference>
<dbReference type="Pfam" id="PF11706">
    <property type="entry name" value="zf-CGNR"/>
    <property type="match status" value="1"/>
</dbReference>
<dbReference type="InterPro" id="IPR010852">
    <property type="entry name" value="ABATE"/>
</dbReference>
<protein>
    <submittedName>
        <fullName evidence="2">Putative RNA-binding Zn ribbon-like protein</fullName>
    </submittedName>
</protein>
<dbReference type="RefSeq" id="WP_183341180.1">
    <property type="nucleotide sequence ID" value="NZ_JACHZG010000001.1"/>
</dbReference>
<sequence length="187" mass="20056">MRADDGLVVVEQFLNTLDERSFNRHGSAHRAADELTSVEGLAAWLEAHDLLSPGESVDRGDLDRARSLRTALRAALTDDHALAASLADFALRLEPTGSGRLRLVASSGTAGLDAVVETVATSVADGGWKRLKLCAADDCRWAFHDTSRSGGGRWCSMEVCGNRHKTRAYRLRRSGGRSEAPDGVVVG</sequence>
<evidence type="ECO:0000313" key="3">
    <source>
        <dbReference type="Proteomes" id="UP000565572"/>
    </source>
</evidence>
<dbReference type="InterPro" id="IPR023286">
    <property type="entry name" value="ABATE_dom_sf"/>
</dbReference>
<gene>
    <name evidence="2" type="ORF">FHX39_001866</name>
</gene>
<reference evidence="2 3" key="1">
    <citation type="submission" date="2020-08" db="EMBL/GenBank/DDBJ databases">
        <title>Sequencing the genomes of 1000 actinobacteria strains.</title>
        <authorList>
            <person name="Klenk H.-P."/>
        </authorList>
    </citation>
    <scope>NUCLEOTIDE SEQUENCE [LARGE SCALE GENOMIC DNA]</scope>
    <source>
        <strain evidence="2 3">DSM 11053</strain>
    </source>
</reference>
<name>A0A7W5JV35_9ACTN</name>
<dbReference type="Gene3D" id="1.10.3300.10">
    <property type="entry name" value="Jann2411-like domain"/>
    <property type="match status" value="1"/>
</dbReference>
<evidence type="ECO:0000313" key="2">
    <source>
        <dbReference type="EMBL" id="MBB3326922.1"/>
    </source>
</evidence>
<feature type="domain" description="Zinc finger CGNR" evidence="1">
    <location>
        <begin position="130"/>
        <end position="173"/>
    </location>
</feature>
<dbReference type="Proteomes" id="UP000565572">
    <property type="component" value="Unassembled WGS sequence"/>
</dbReference>
<dbReference type="PANTHER" id="PTHR35525">
    <property type="entry name" value="BLL6575 PROTEIN"/>
    <property type="match status" value="1"/>
</dbReference>